<reference evidence="8 9" key="1">
    <citation type="submission" date="2020-08" db="EMBL/GenBank/DDBJ databases">
        <title>Bridging the membrane lipid divide: bacteria of the FCB group superphylum have the potential to synthesize archaeal ether lipids.</title>
        <authorList>
            <person name="Villanueva L."/>
            <person name="Von Meijenfeldt F.A.B."/>
            <person name="Westbye A.B."/>
            <person name="Yadav S."/>
            <person name="Hopmans E.C."/>
            <person name="Dutilh B.E."/>
            <person name="Sinninghe Damste J.S."/>
        </authorList>
    </citation>
    <scope>NUCLEOTIDE SEQUENCE [LARGE SCALE GENOMIC DNA]</scope>
    <source>
        <strain evidence="8">NIOZ-UU36</strain>
    </source>
</reference>
<keyword evidence="3 8" id="KW-0808">Transferase</keyword>
<keyword evidence="5 7" id="KW-1133">Transmembrane helix</keyword>
<dbReference type="GO" id="GO:0008961">
    <property type="term" value="F:phosphatidylglycerol-prolipoprotein diacylglyceryl transferase activity"/>
    <property type="evidence" value="ECO:0007669"/>
    <property type="project" value="InterPro"/>
</dbReference>
<dbReference type="PANTHER" id="PTHR30589">
    <property type="entry name" value="PROLIPOPROTEIN DIACYLGLYCERYL TRANSFERASE"/>
    <property type="match status" value="1"/>
</dbReference>
<evidence type="ECO:0000256" key="1">
    <source>
        <dbReference type="ARBA" id="ARBA00007150"/>
    </source>
</evidence>
<dbReference type="AlphaFoldDB" id="A0A8J6NIB2"/>
<proteinExistence type="inferred from homology"/>
<organism evidence="8 9">
    <name type="scientific">Candidatus Desulfolinea nitratireducens</name>
    <dbReference type="NCBI Taxonomy" id="2841698"/>
    <lineage>
        <taxon>Bacteria</taxon>
        <taxon>Bacillati</taxon>
        <taxon>Chloroflexota</taxon>
        <taxon>Anaerolineae</taxon>
        <taxon>Anaerolineales</taxon>
        <taxon>Anaerolineales incertae sedis</taxon>
        <taxon>Candidatus Desulfolinea</taxon>
    </lineage>
</organism>
<keyword evidence="6 7" id="KW-0472">Membrane</keyword>
<evidence type="ECO:0000256" key="4">
    <source>
        <dbReference type="ARBA" id="ARBA00022692"/>
    </source>
</evidence>
<evidence type="ECO:0000256" key="6">
    <source>
        <dbReference type="ARBA" id="ARBA00023136"/>
    </source>
</evidence>
<evidence type="ECO:0000256" key="7">
    <source>
        <dbReference type="SAM" id="Phobius"/>
    </source>
</evidence>
<keyword evidence="4 7" id="KW-0812">Transmembrane</keyword>
<evidence type="ECO:0000313" key="8">
    <source>
        <dbReference type="EMBL" id="MBC8334640.1"/>
    </source>
</evidence>
<evidence type="ECO:0000256" key="5">
    <source>
        <dbReference type="ARBA" id="ARBA00022989"/>
    </source>
</evidence>
<feature type="transmembrane region" description="Helical" evidence="7">
    <location>
        <begin position="116"/>
        <end position="139"/>
    </location>
</feature>
<protein>
    <submittedName>
        <fullName evidence="8">Prolipoprotein diacylglyceryl transferase</fullName>
    </submittedName>
</protein>
<feature type="transmembrane region" description="Helical" evidence="7">
    <location>
        <begin position="212"/>
        <end position="235"/>
    </location>
</feature>
<feature type="transmembrane region" description="Helical" evidence="7">
    <location>
        <begin position="187"/>
        <end position="206"/>
    </location>
</feature>
<dbReference type="Pfam" id="PF01790">
    <property type="entry name" value="LGT"/>
    <property type="match status" value="1"/>
</dbReference>
<feature type="transmembrane region" description="Helical" evidence="7">
    <location>
        <begin position="43"/>
        <end position="65"/>
    </location>
</feature>
<dbReference type="Proteomes" id="UP000614469">
    <property type="component" value="Unassembled WGS sequence"/>
</dbReference>
<evidence type="ECO:0000256" key="2">
    <source>
        <dbReference type="ARBA" id="ARBA00022475"/>
    </source>
</evidence>
<dbReference type="GO" id="GO:0005886">
    <property type="term" value="C:plasma membrane"/>
    <property type="evidence" value="ECO:0007669"/>
    <property type="project" value="InterPro"/>
</dbReference>
<dbReference type="EMBL" id="JACNJN010000074">
    <property type="protein sequence ID" value="MBC8334640.1"/>
    <property type="molecule type" value="Genomic_DNA"/>
</dbReference>
<feature type="transmembrane region" description="Helical" evidence="7">
    <location>
        <begin position="159"/>
        <end position="175"/>
    </location>
</feature>
<gene>
    <name evidence="8" type="ORF">H8E29_05195</name>
</gene>
<dbReference type="PANTHER" id="PTHR30589:SF0">
    <property type="entry name" value="PHOSPHATIDYLGLYCEROL--PROLIPOPROTEIN DIACYLGLYCERYL TRANSFERASE"/>
    <property type="match status" value="1"/>
</dbReference>
<feature type="transmembrane region" description="Helical" evidence="7">
    <location>
        <begin position="12"/>
        <end position="31"/>
    </location>
</feature>
<keyword evidence="2" id="KW-1003">Cell membrane</keyword>
<dbReference type="GO" id="GO:0042158">
    <property type="term" value="P:lipoprotein biosynthetic process"/>
    <property type="evidence" value="ECO:0007669"/>
    <property type="project" value="InterPro"/>
</dbReference>
<comment type="caution">
    <text evidence="8">The sequence shown here is derived from an EMBL/GenBank/DDBJ whole genome shotgun (WGS) entry which is preliminary data.</text>
</comment>
<evidence type="ECO:0000256" key="3">
    <source>
        <dbReference type="ARBA" id="ARBA00022679"/>
    </source>
</evidence>
<comment type="similarity">
    <text evidence="1">Belongs to the Lgt family.</text>
</comment>
<sequence length="246" mass="26568">MFPVIQIGPLALQTPGLIILISLWVGITLTEKSAKAYKVSADMLSSLIMTALISGVIGGRIAYVARYPNAFTSNPLNLISLNPGLFDLVGGIAAGVIGAVIYGQRKNLPLWNTLDALVPFFGMLAIGLALSNLSSGNAFGIETDLPWGIELWGLKRHPTQIYEMLAAFVTLSLLWPPKEDPQPRAGVSFVTFITFTAGYRLFLEAFRGDSALIFGGIRSAQVVALIILAGALWLLDRRKPLSQNRK</sequence>
<accession>A0A8J6NIB2</accession>
<feature type="transmembrane region" description="Helical" evidence="7">
    <location>
        <begin position="85"/>
        <end position="104"/>
    </location>
</feature>
<dbReference type="InterPro" id="IPR001640">
    <property type="entry name" value="Lgt"/>
</dbReference>
<name>A0A8J6NIB2_9CHLR</name>
<evidence type="ECO:0000313" key="9">
    <source>
        <dbReference type="Proteomes" id="UP000614469"/>
    </source>
</evidence>